<organism evidence="2 3">
    <name type="scientific">Parelaphostrongylus tenuis</name>
    <name type="common">Meningeal worm</name>
    <dbReference type="NCBI Taxonomy" id="148309"/>
    <lineage>
        <taxon>Eukaryota</taxon>
        <taxon>Metazoa</taxon>
        <taxon>Ecdysozoa</taxon>
        <taxon>Nematoda</taxon>
        <taxon>Chromadorea</taxon>
        <taxon>Rhabditida</taxon>
        <taxon>Rhabditina</taxon>
        <taxon>Rhabditomorpha</taxon>
        <taxon>Strongyloidea</taxon>
        <taxon>Metastrongylidae</taxon>
        <taxon>Parelaphostrongylus</taxon>
    </lineage>
</organism>
<evidence type="ECO:0000313" key="3">
    <source>
        <dbReference type="Proteomes" id="UP001196413"/>
    </source>
</evidence>
<dbReference type="AlphaFoldDB" id="A0AAD5MJE4"/>
<comment type="caution">
    <text evidence="2">The sequence shown here is derived from an EMBL/GenBank/DDBJ whole genome shotgun (WGS) entry which is preliminary data.</text>
</comment>
<evidence type="ECO:0000256" key="1">
    <source>
        <dbReference type="SAM" id="MobiDB-lite"/>
    </source>
</evidence>
<proteinExistence type="predicted"/>
<feature type="region of interest" description="Disordered" evidence="1">
    <location>
        <begin position="1"/>
        <end position="25"/>
    </location>
</feature>
<feature type="compositionally biased region" description="Acidic residues" evidence="1">
    <location>
        <begin position="121"/>
        <end position="145"/>
    </location>
</feature>
<sequence>MAVCGDCNRKDDGCTSPTSPSSVGDELLRQSRLEAILSRRQLPVVGVISTISSEFDRRREGLLHAWLVSHVIRLVPDSQFYHNPEIFGTLGVLPLGFPIRNVNECDNGSYEQSETAVMDNDVNDDDDSNNDDSNDDSDSGSENDNDNDRTNNDMIMIVAK</sequence>
<feature type="region of interest" description="Disordered" evidence="1">
    <location>
        <begin position="119"/>
        <end position="154"/>
    </location>
</feature>
<evidence type="ECO:0000313" key="2">
    <source>
        <dbReference type="EMBL" id="KAJ1348724.1"/>
    </source>
</evidence>
<gene>
    <name evidence="2" type="ORF">KIN20_004090</name>
</gene>
<name>A0AAD5MJE4_PARTN</name>
<accession>A0AAD5MJE4</accession>
<protein>
    <submittedName>
        <fullName evidence="2">Uncharacterized protein</fullName>
    </submittedName>
</protein>
<dbReference type="EMBL" id="JAHQIW010000545">
    <property type="protein sequence ID" value="KAJ1348724.1"/>
    <property type="molecule type" value="Genomic_DNA"/>
</dbReference>
<keyword evidence="3" id="KW-1185">Reference proteome</keyword>
<dbReference type="Proteomes" id="UP001196413">
    <property type="component" value="Unassembled WGS sequence"/>
</dbReference>
<reference evidence="2" key="1">
    <citation type="submission" date="2021-06" db="EMBL/GenBank/DDBJ databases">
        <title>Parelaphostrongylus tenuis whole genome reference sequence.</title>
        <authorList>
            <person name="Garwood T.J."/>
            <person name="Larsen P.A."/>
            <person name="Fountain-Jones N.M."/>
            <person name="Garbe J.R."/>
            <person name="Macchietto M.G."/>
            <person name="Kania S.A."/>
            <person name="Gerhold R.W."/>
            <person name="Richards J.E."/>
            <person name="Wolf T.M."/>
        </authorList>
    </citation>
    <scope>NUCLEOTIDE SEQUENCE</scope>
    <source>
        <strain evidence="2">MNPRO001-30</strain>
        <tissue evidence="2">Meninges</tissue>
    </source>
</reference>